<reference evidence="1" key="1">
    <citation type="submission" date="2022-04" db="EMBL/GenBank/DDBJ databases">
        <title>Carnegiea gigantea Genome sequencing and assembly v2.</title>
        <authorList>
            <person name="Copetti D."/>
            <person name="Sanderson M.J."/>
            <person name="Burquez A."/>
            <person name="Wojciechowski M.F."/>
        </authorList>
    </citation>
    <scope>NUCLEOTIDE SEQUENCE</scope>
    <source>
        <strain evidence="1">SGP5-SGP5p</strain>
        <tissue evidence="1">Aerial part</tissue>
    </source>
</reference>
<accession>A0A9Q1GJZ3</accession>
<organism evidence="1 2">
    <name type="scientific">Carnegiea gigantea</name>
    <dbReference type="NCBI Taxonomy" id="171969"/>
    <lineage>
        <taxon>Eukaryota</taxon>
        <taxon>Viridiplantae</taxon>
        <taxon>Streptophyta</taxon>
        <taxon>Embryophyta</taxon>
        <taxon>Tracheophyta</taxon>
        <taxon>Spermatophyta</taxon>
        <taxon>Magnoliopsida</taxon>
        <taxon>eudicotyledons</taxon>
        <taxon>Gunneridae</taxon>
        <taxon>Pentapetalae</taxon>
        <taxon>Caryophyllales</taxon>
        <taxon>Cactineae</taxon>
        <taxon>Cactaceae</taxon>
        <taxon>Cactoideae</taxon>
        <taxon>Echinocereeae</taxon>
        <taxon>Carnegiea</taxon>
    </lineage>
</organism>
<evidence type="ECO:0000313" key="2">
    <source>
        <dbReference type="Proteomes" id="UP001153076"/>
    </source>
</evidence>
<dbReference type="Proteomes" id="UP001153076">
    <property type="component" value="Unassembled WGS sequence"/>
</dbReference>
<sequence>MHLKERRDEELYEFNAHDKAHRLWIDKEATASIAVADSHLENSILDVWSIIMNKKQLSRKITRPSRFFFTTYAYVNCYPTCTKTILKYQEFYKVMQLETQRTNWHDFNTVDVVSSSILYDMCSLILMFIKLYRLVHLDYSKCAHLSTCSLYYMTVNIINNLTLPEKPSTKYDDCDILLKCFFTKYPIQCGHPKVEEVKYFQTVYVKTDYQDNINLHDCGIYTMHHMETYYGDLQP</sequence>
<dbReference type="AlphaFoldDB" id="A0A9Q1GJZ3"/>
<name>A0A9Q1GJZ3_9CARY</name>
<dbReference type="OrthoDB" id="1100833at2759"/>
<protein>
    <recommendedName>
        <fullName evidence="3">Ubiquitin-like protease family profile domain-containing protein</fullName>
    </recommendedName>
</protein>
<keyword evidence="2" id="KW-1185">Reference proteome</keyword>
<proteinExistence type="predicted"/>
<gene>
    <name evidence="1" type="ORF">Cgig2_011154</name>
</gene>
<evidence type="ECO:0000313" key="1">
    <source>
        <dbReference type="EMBL" id="KAJ8422111.1"/>
    </source>
</evidence>
<dbReference type="EMBL" id="JAKOGI010002385">
    <property type="protein sequence ID" value="KAJ8422111.1"/>
    <property type="molecule type" value="Genomic_DNA"/>
</dbReference>
<evidence type="ECO:0008006" key="3">
    <source>
        <dbReference type="Google" id="ProtNLM"/>
    </source>
</evidence>
<comment type="caution">
    <text evidence="1">The sequence shown here is derived from an EMBL/GenBank/DDBJ whole genome shotgun (WGS) entry which is preliminary data.</text>
</comment>